<comment type="caution">
    <text evidence="8">The sequence shown here is derived from an EMBL/GenBank/DDBJ whole genome shotgun (WGS) entry which is preliminary data.</text>
</comment>
<dbReference type="SUPFAM" id="SSF47616">
    <property type="entry name" value="GST C-terminal domain-like"/>
    <property type="match status" value="1"/>
</dbReference>
<evidence type="ECO:0000259" key="6">
    <source>
        <dbReference type="PROSITE" id="PS50404"/>
    </source>
</evidence>
<evidence type="ECO:0000256" key="4">
    <source>
        <dbReference type="ARBA" id="ARBA00047960"/>
    </source>
</evidence>
<dbReference type="GO" id="GO:0004364">
    <property type="term" value="F:glutathione transferase activity"/>
    <property type="evidence" value="ECO:0007669"/>
    <property type="project" value="UniProtKB-EC"/>
</dbReference>
<evidence type="ECO:0000256" key="3">
    <source>
        <dbReference type="ARBA" id="ARBA00038317"/>
    </source>
</evidence>
<dbReference type="STRING" id="1611254.A0A2G5UVY0"/>
<sequence>MVHYKLTYFLSRGLADVSRQLFHLAGIEFEDERLNRDQFLERKDEFPFKQVPVLTVDGLEIPQSMAIARYLARKFGFSGATPEEQAMVDAFVDQFKDFYSEIHDYFYAKLGINQLDGEEQKTKVLIPARDKLLALLSTFLEKSKSGFLVDSGITFADLIIIDNMTTLINWWPEYANGYPKILAWRDRVMNYPKLKEWIEKRPVTMA</sequence>
<evidence type="ECO:0000259" key="7">
    <source>
        <dbReference type="PROSITE" id="PS50405"/>
    </source>
</evidence>
<evidence type="ECO:0000256" key="1">
    <source>
        <dbReference type="ARBA" id="ARBA00012452"/>
    </source>
</evidence>
<organism evidence="8 9">
    <name type="scientific">Caenorhabditis nigoni</name>
    <dbReference type="NCBI Taxonomy" id="1611254"/>
    <lineage>
        <taxon>Eukaryota</taxon>
        <taxon>Metazoa</taxon>
        <taxon>Ecdysozoa</taxon>
        <taxon>Nematoda</taxon>
        <taxon>Chromadorea</taxon>
        <taxon>Rhabditida</taxon>
        <taxon>Rhabditina</taxon>
        <taxon>Rhabditomorpha</taxon>
        <taxon>Rhabditoidea</taxon>
        <taxon>Rhabditidae</taxon>
        <taxon>Peloderinae</taxon>
        <taxon>Caenorhabditis</taxon>
    </lineage>
</organism>
<evidence type="ECO:0000256" key="5">
    <source>
        <dbReference type="ARBA" id="ARBA00078118"/>
    </source>
</evidence>
<dbReference type="SFLD" id="SFLDS00019">
    <property type="entry name" value="Glutathione_Transferase_(cytos"/>
    <property type="match status" value="1"/>
</dbReference>
<dbReference type="InterPro" id="IPR050213">
    <property type="entry name" value="GST_superfamily"/>
</dbReference>
<dbReference type="Gene3D" id="3.40.30.10">
    <property type="entry name" value="Glutaredoxin"/>
    <property type="match status" value="1"/>
</dbReference>
<dbReference type="InterPro" id="IPR036282">
    <property type="entry name" value="Glutathione-S-Trfase_C_sf"/>
</dbReference>
<evidence type="ECO:0000313" key="9">
    <source>
        <dbReference type="Proteomes" id="UP000230233"/>
    </source>
</evidence>
<dbReference type="InterPro" id="IPR010987">
    <property type="entry name" value="Glutathione-S-Trfase_C-like"/>
</dbReference>
<dbReference type="OrthoDB" id="414243at2759"/>
<proteinExistence type="inferred from homology"/>
<dbReference type="EMBL" id="PDUG01000002">
    <property type="protein sequence ID" value="PIC43396.1"/>
    <property type="molecule type" value="Genomic_DNA"/>
</dbReference>
<dbReference type="SFLD" id="SFLDG00363">
    <property type="entry name" value="AMPS_(cytGST):_Alpha-__Mu-__Pi"/>
    <property type="match status" value="1"/>
</dbReference>
<evidence type="ECO:0000313" key="8">
    <source>
        <dbReference type="EMBL" id="PIC43396.1"/>
    </source>
</evidence>
<dbReference type="EC" id="2.5.1.18" evidence="1"/>
<keyword evidence="2" id="KW-0808">Transferase</keyword>
<feature type="domain" description="GST N-terminal" evidence="6">
    <location>
        <begin position="2"/>
        <end position="79"/>
    </location>
</feature>
<dbReference type="PANTHER" id="PTHR11571">
    <property type="entry name" value="GLUTATHIONE S-TRANSFERASE"/>
    <property type="match status" value="1"/>
</dbReference>
<dbReference type="PROSITE" id="PS50404">
    <property type="entry name" value="GST_NTER"/>
    <property type="match status" value="1"/>
</dbReference>
<dbReference type="Proteomes" id="UP000230233">
    <property type="component" value="Chromosome II"/>
</dbReference>
<dbReference type="CDD" id="cd03039">
    <property type="entry name" value="GST_N_Sigma_like"/>
    <property type="match status" value="1"/>
</dbReference>
<dbReference type="CDD" id="cd03192">
    <property type="entry name" value="GST_C_Sigma_like"/>
    <property type="match status" value="1"/>
</dbReference>
<dbReference type="Gene3D" id="1.20.1050.10">
    <property type="match status" value="1"/>
</dbReference>
<dbReference type="PROSITE" id="PS50405">
    <property type="entry name" value="GST_CTER"/>
    <property type="match status" value="1"/>
</dbReference>
<protein>
    <recommendedName>
        <fullName evidence="1">glutathione transferase</fullName>
        <ecNumber evidence="1">2.5.1.18</ecNumber>
    </recommendedName>
    <alternativeName>
        <fullName evidence="5">GST class-sigma</fullName>
    </alternativeName>
</protein>
<dbReference type="GO" id="GO:0006749">
    <property type="term" value="P:glutathione metabolic process"/>
    <property type="evidence" value="ECO:0007669"/>
    <property type="project" value="TreeGrafter"/>
</dbReference>
<gene>
    <name evidence="8" type="primary">Cni-gst-13</name>
    <name evidence="8" type="synonym">Cnig_chr_II.g4156</name>
    <name evidence="8" type="ORF">B9Z55_004156</name>
</gene>
<dbReference type="InterPro" id="IPR040079">
    <property type="entry name" value="Glutathione_S-Trfase"/>
</dbReference>
<name>A0A2G5UVY0_9PELO</name>
<dbReference type="InterPro" id="IPR036249">
    <property type="entry name" value="Thioredoxin-like_sf"/>
</dbReference>
<reference evidence="9" key="1">
    <citation type="submission" date="2017-10" db="EMBL/GenBank/DDBJ databases">
        <title>Rapid genome shrinkage in a self-fertile nematode reveals novel sperm competition proteins.</title>
        <authorList>
            <person name="Yin D."/>
            <person name="Schwarz E.M."/>
            <person name="Thomas C.G."/>
            <person name="Felde R.L."/>
            <person name="Korf I.F."/>
            <person name="Cutter A.D."/>
            <person name="Schartner C.M."/>
            <person name="Ralston E.J."/>
            <person name="Meyer B.J."/>
            <person name="Haag E.S."/>
        </authorList>
    </citation>
    <scope>NUCLEOTIDE SEQUENCE [LARGE SCALE GENOMIC DNA]</scope>
    <source>
        <strain evidence="9">JU1422</strain>
    </source>
</reference>
<keyword evidence="9" id="KW-1185">Reference proteome</keyword>
<dbReference type="Pfam" id="PF02798">
    <property type="entry name" value="GST_N"/>
    <property type="match status" value="1"/>
</dbReference>
<comment type="similarity">
    <text evidence="3">Belongs to the GST superfamily. Sigma family.</text>
</comment>
<dbReference type="SUPFAM" id="SSF52833">
    <property type="entry name" value="Thioredoxin-like"/>
    <property type="match status" value="1"/>
</dbReference>
<dbReference type="InterPro" id="IPR004045">
    <property type="entry name" value="Glutathione_S-Trfase_N"/>
</dbReference>
<comment type="catalytic activity">
    <reaction evidence="4">
        <text>RX + glutathione = an S-substituted glutathione + a halide anion + H(+)</text>
        <dbReference type="Rhea" id="RHEA:16437"/>
        <dbReference type="ChEBI" id="CHEBI:15378"/>
        <dbReference type="ChEBI" id="CHEBI:16042"/>
        <dbReference type="ChEBI" id="CHEBI:17792"/>
        <dbReference type="ChEBI" id="CHEBI:57925"/>
        <dbReference type="ChEBI" id="CHEBI:90779"/>
        <dbReference type="EC" id="2.5.1.18"/>
    </reaction>
</comment>
<dbReference type="SFLD" id="SFLDG01205">
    <property type="entry name" value="AMPS.1"/>
    <property type="match status" value="1"/>
</dbReference>
<dbReference type="AlphaFoldDB" id="A0A2G5UVY0"/>
<dbReference type="FunFam" id="1.20.1050.10:FF:000031">
    <property type="entry name" value="Glutathione S-Transferase"/>
    <property type="match status" value="1"/>
</dbReference>
<dbReference type="FunFam" id="3.40.30.10:FF:000189">
    <property type="entry name" value="Glutathione S-Transferase"/>
    <property type="match status" value="1"/>
</dbReference>
<dbReference type="PANTHER" id="PTHR11571:SF105">
    <property type="entry name" value="GLUTATHIONE S-TRANSFERASE"/>
    <property type="match status" value="1"/>
</dbReference>
<dbReference type="Pfam" id="PF14497">
    <property type="entry name" value="GST_C_3"/>
    <property type="match status" value="1"/>
</dbReference>
<dbReference type="InterPro" id="IPR004046">
    <property type="entry name" value="GST_C"/>
</dbReference>
<evidence type="ECO:0000256" key="2">
    <source>
        <dbReference type="ARBA" id="ARBA00022679"/>
    </source>
</evidence>
<feature type="domain" description="GST C-terminal" evidence="7">
    <location>
        <begin position="81"/>
        <end position="206"/>
    </location>
</feature>
<dbReference type="GO" id="GO:0005737">
    <property type="term" value="C:cytoplasm"/>
    <property type="evidence" value="ECO:0007669"/>
    <property type="project" value="UniProtKB-ARBA"/>
</dbReference>
<accession>A0A2G5UVY0</accession>